<evidence type="ECO:0000256" key="5">
    <source>
        <dbReference type="ARBA" id="ARBA00023125"/>
    </source>
</evidence>
<evidence type="ECO:0000256" key="2">
    <source>
        <dbReference type="ARBA" id="ARBA00022723"/>
    </source>
</evidence>
<dbReference type="PROSITE" id="PS00463">
    <property type="entry name" value="ZN2_CY6_FUNGAL_1"/>
    <property type="match status" value="1"/>
</dbReference>
<evidence type="ECO:0000313" key="10">
    <source>
        <dbReference type="EMBL" id="KAL1898455.1"/>
    </source>
</evidence>
<protein>
    <recommendedName>
        <fullName evidence="9">Zn(2)-C6 fungal-type domain-containing protein</fullName>
    </recommendedName>
</protein>
<keyword evidence="11" id="KW-1185">Reference proteome</keyword>
<dbReference type="InterPro" id="IPR052202">
    <property type="entry name" value="Yeast_MetPath_Reg"/>
</dbReference>
<dbReference type="SUPFAM" id="SSF57701">
    <property type="entry name" value="Zn2/Cys6 DNA-binding domain"/>
    <property type="match status" value="1"/>
</dbReference>
<dbReference type="Gene3D" id="4.10.240.10">
    <property type="entry name" value="Zn(2)-C6 fungal-type DNA-binding domain"/>
    <property type="match status" value="1"/>
</dbReference>
<gene>
    <name evidence="10" type="ORF">Sste5346_003358</name>
</gene>
<dbReference type="Proteomes" id="UP001583186">
    <property type="component" value="Unassembled WGS sequence"/>
</dbReference>
<dbReference type="PROSITE" id="PS50048">
    <property type="entry name" value="ZN2_CY6_FUNGAL_2"/>
    <property type="match status" value="1"/>
</dbReference>
<feature type="compositionally biased region" description="Polar residues" evidence="8">
    <location>
        <begin position="114"/>
        <end position="135"/>
    </location>
</feature>
<evidence type="ECO:0000256" key="1">
    <source>
        <dbReference type="ARBA" id="ARBA00004123"/>
    </source>
</evidence>
<keyword evidence="3" id="KW-0862">Zinc</keyword>
<evidence type="ECO:0000313" key="11">
    <source>
        <dbReference type="Proteomes" id="UP001583186"/>
    </source>
</evidence>
<dbReference type="EMBL" id="JAWCUI010000015">
    <property type="protein sequence ID" value="KAL1898455.1"/>
    <property type="molecule type" value="Genomic_DNA"/>
</dbReference>
<sequence>MEVDSVVDVPALQQRLPSARTRDVALRISQVVSACTFCKSRKIKCDGVSPACGCCTKFGRAATCSLADGSARPAHDYVVYLQTRIQQAKARLAEGQTGHGGRSEEAPPTRAATKPSQAPTTQQTPFDFNDSSADLPSSRRRQPARPSSHAVPSTASTAIDTLIADIGALPISTSSHAHAHSVSTARRGPTLSTVLLAAASKLPLLSIVQDQEGQQFSSGANAGTGSTSTASVAACLPEESAARKLIQHYIQQVYPRLPFFSLQGFWAQFQQVYGGAGQTSDGPSSTTVGLGLNSGYSYFTVLLVLAIATSSLSRSADSMISNQARRLFQAGLQFRESAILPNTIVGVQSLLFLIQFATLNPSVLDSWYLIGVGMRNCVDLGLHQDPDPSQAMTPSLLETRRRLWWSMYSFDRSLSIGCGRPTEIADALIHVQLPSFRIESTATDVEVEGYVQRYRALQLQSEIYDALSQPPMGDEAAAAAVVAGLHRKLDAWQLSNRPERNRETLADSEWLVGKMLLFRPCRLLPERSVDELRELWVSARGFTALYRQLVETNGIFYVQVACEKVYWTGLILLYSYWKLTSSERSKVRNDRNDRNDDVQALQLWKATKDIAYILQTLSERWEDGKILAVQFDTASAKVIELLDNVDRRENMEQRLPPEVVTLSRYASLVSIWASGAEHWHGGLGAAHSEELQDLVAKMI</sequence>
<reference evidence="10 11" key="1">
    <citation type="journal article" date="2024" name="IMA Fungus">
        <title>IMA Genome - F19 : A genome assembly and annotation guide to empower mycologists, including annotated draft genome sequences of Ceratocystis pirilliformis, Diaporthe australafricana, Fusarium ophioides, Paecilomyces lecythidis, and Sporothrix stenoceras.</title>
        <authorList>
            <person name="Aylward J."/>
            <person name="Wilson A.M."/>
            <person name="Visagie C.M."/>
            <person name="Spraker J."/>
            <person name="Barnes I."/>
            <person name="Buitendag C."/>
            <person name="Ceriani C."/>
            <person name="Del Mar Angel L."/>
            <person name="du Plessis D."/>
            <person name="Fuchs T."/>
            <person name="Gasser K."/>
            <person name="Kramer D."/>
            <person name="Li W."/>
            <person name="Munsamy K."/>
            <person name="Piso A."/>
            <person name="Price J.L."/>
            <person name="Sonnekus B."/>
            <person name="Thomas C."/>
            <person name="van der Nest A."/>
            <person name="van Dijk A."/>
            <person name="van Heerden A."/>
            <person name="van Vuuren N."/>
            <person name="Yilmaz N."/>
            <person name="Duong T.A."/>
            <person name="van der Merwe N.A."/>
            <person name="Wingfield M.J."/>
            <person name="Wingfield B.D."/>
        </authorList>
    </citation>
    <scope>NUCLEOTIDE SEQUENCE [LARGE SCALE GENOMIC DNA]</scope>
    <source>
        <strain evidence="10 11">CMW 5346</strain>
    </source>
</reference>
<comment type="caution">
    <text evidence="10">The sequence shown here is derived from an EMBL/GenBank/DDBJ whole genome shotgun (WGS) entry which is preliminary data.</text>
</comment>
<dbReference type="SMART" id="SM00906">
    <property type="entry name" value="Fungal_trans"/>
    <property type="match status" value="1"/>
</dbReference>
<feature type="domain" description="Zn(2)-C6 fungal-type" evidence="9">
    <location>
        <begin position="34"/>
        <end position="66"/>
    </location>
</feature>
<dbReference type="PANTHER" id="PTHR47782:SF2">
    <property type="entry name" value="TRANSCRIPTION FACTOR, PUTATIVE (AFU_ORTHOLOGUE AFUA_4G12570)-RELATED"/>
    <property type="match status" value="1"/>
</dbReference>
<organism evidence="10 11">
    <name type="scientific">Sporothrix stenoceras</name>
    <dbReference type="NCBI Taxonomy" id="5173"/>
    <lineage>
        <taxon>Eukaryota</taxon>
        <taxon>Fungi</taxon>
        <taxon>Dikarya</taxon>
        <taxon>Ascomycota</taxon>
        <taxon>Pezizomycotina</taxon>
        <taxon>Sordariomycetes</taxon>
        <taxon>Sordariomycetidae</taxon>
        <taxon>Ophiostomatales</taxon>
        <taxon>Ophiostomataceae</taxon>
        <taxon>Sporothrix</taxon>
    </lineage>
</organism>
<accession>A0ABR3ZEH0</accession>
<dbReference type="Pfam" id="PF04082">
    <property type="entry name" value="Fungal_trans"/>
    <property type="match status" value="1"/>
</dbReference>
<name>A0ABR3ZEH0_9PEZI</name>
<keyword evidence="6" id="KW-0804">Transcription</keyword>
<dbReference type="Pfam" id="PF00172">
    <property type="entry name" value="Zn_clus"/>
    <property type="match status" value="1"/>
</dbReference>
<evidence type="ECO:0000259" key="9">
    <source>
        <dbReference type="PROSITE" id="PS50048"/>
    </source>
</evidence>
<evidence type="ECO:0000256" key="6">
    <source>
        <dbReference type="ARBA" id="ARBA00023163"/>
    </source>
</evidence>
<keyword evidence="5" id="KW-0238">DNA-binding</keyword>
<dbReference type="PANTHER" id="PTHR47782">
    <property type="entry name" value="ZN(II)2CYS6 TRANSCRIPTION FACTOR (EUROFUNG)-RELATED"/>
    <property type="match status" value="1"/>
</dbReference>
<keyword evidence="4" id="KW-0805">Transcription regulation</keyword>
<evidence type="ECO:0000256" key="4">
    <source>
        <dbReference type="ARBA" id="ARBA00023015"/>
    </source>
</evidence>
<comment type="subcellular location">
    <subcellularLocation>
        <location evidence="1">Nucleus</location>
    </subcellularLocation>
</comment>
<dbReference type="CDD" id="cd00067">
    <property type="entry name" value="GAL4"/>
    <property type="match status" value="1"/>
</dbReference>
<dbReference type="InterPro" id="IPR036864">
    <property type="entry name" value="Zn2-C6_fun-type_DNA-bd_sf"/>
</dbReference>
<dbReference type="CDD" id="cd12148">
    <property type="entry name" value="fungal_TF_MHR"/>
    <property type="match status" value="1"/>
</dbReference>
<proteinExistence type="predicted"/>
<evidence type="ECO:0000256" key="8">
    <source>
        <dbReference type="SAM" id="MobiDB-lite"/>
    </source>
</evidence>
<dbReference type="SMART" id="SM00066">
    <property type="entry name" value="GAL4"/>
    <property type="match status" value="1"/>
</dbReference>
<feature type="region of interest" description="Disordered" evidence="8">
    <location>
        <begin position="90"/>
        <end position="154"/>
    </location>
</feature>
<keyword evidence="7" id="KW-0539">Nucleus</keyword>
<keyword evidence="2" id="KW-0479">Metal-binding</keyword>
<evidence type="ECO:0000256" key="3">
    <source>
        <dbReference type="ARBA" id="ARBA00022833"/>
    </source>
</evidence>
<dbReference type="InterPro" id="IPR007219">
    <property type="entry name" value="XnlR_reg_dom"/>
</dbReference>
<evidence type="ECO:0000256" key="7">
    <source>
        <dbReference type="ARBA" id="ARBA00023242"/>
    </source>
</evidence>
<dbReference type="InterPro" id="IPR001138">
    <property type="entry name" value="Zn2Cys6_DnaBD"/>
</dbReference>